<name>A0A918D7Q4_9ACTN</name>
<organism evidence="2 3">
    <name type="scientific">Streptomyces albiflavescens</name>
    <dbReference type="NCBI Taxonomy" id="1623582"/>
    <lineage>
        <taxon>Bacteria</taxon>
        <taxon>Bacillati</taxon>
        <taxon>Actinomycetota</taxon>
        <taxon>Actinomycetes</taxon>
        <taxon>Kitasatosporales</taxon>
        <taxon>Streptomycetaceae</taxon>
        <taxon>Streptomyces</taxon>
    </lineage>
</organism>
<evidence type="ECO:0000259" key="1">
    <source>
        <dbReference type="Pfam" id="PF01872"/>
    </source>
</evidence>
<keyword evidence="3" id="KW-1185">Reference proteome</keyword>
<dbReference type="Pfam" id="PF01872">
    <property type="entry name" value="RibD_C"/>
    <property type="match status" value="1"/>
</dbReference>
<protein>
    <submittedName>
        <fullName evidence="2">Deaminase</fullName>
    </submittedName>
</protein>
<feature type="domain" description="Bacterial bifunctional deaminase-reductase C-terminal" evidence="1">
    <location>
        <begin position="2"/>
        <end position="175"/>
    </location>
</feature>
<evidence type="ECO:0000313" key="3">
    <source>
        <dbReference type="Proteomes" id="UP000600365"/>
    </source>
</evidence>
<dbReference type="PANTHER" id="PTHR38011">
    <property type="entry name" value="DIHYDROFOLATE REDUCTASE FAMILY PROTEIN (AFU_ORTHOLOGUE AFUA_8G06820)"/>
    <property type="match status" value="1"/>
</dbReference>
<comment type="caution">
    <text evidence="2">The sequence shown here is derived from an EMBL/GenBank/DDBJ whole genome shotgun (WGS) entry which is preliminary data.</text>
</comment>
<dbReference type="GO" id="GO:0009231">
    <property type="term" value="P:riboflavin biosynthetic process"/>
    <property type="evidence" value="ECO:0007669"/>
    <property type="project" value="InterPro"/>
</dbReference>
<proteinExistence type="predicted"/>
<reference evidence="2 3" key="1">
    <citation type="journal article" date="2014" name="Int. J. Syst. Evol. Microbiol.">
        <title>Complete genome sequence of Corynebacterium casei LMG S-19264T (=DSM 44701T), isolated from a smear-ripened cheese.</title>
        <authorList>
            <consortium name="US DOE Joint Genome Institute (JGI-PGF)"/>
            <person name="Walter F."/>
            <person name="Albersmeier A."/>
            <person name="Kalinowski J."/>
            <person name="Ruckert C."/>
        </authorList>
    </citation>
    <scope>NUCLEOTIDE SEQUENCE [LARGE SCALE GENOMIC DNA]</scope>
    <source>
        <strain evidence="2 3">CGMCC 4.7111</strain>
    </source>
</reference>
<dbReference type="GO" id="GO:0008703">
    <property type="term" value="F:5-amino-6-(5-phosphoribosylamino)uracil reductase activity"/>
    <property type="evidence" value="ECO:0007669"/>
    <property type="project" value="InterPro"/>
</dbReference>
<dbReference type="Proteomes" id="UP000600365">
    <property type="component" value="Unassembled WGS sequence"/>
</dbReference>
<dbReference type="AlphaFoldDB" id="A0A918D7Q4"/>
<gene>
    <name evidence="2" type="ORF">GCM10011579_069570</name>
</gene>
<accession>A0A918D7Q4</accession>
<dbReference type="SUPFAM" id="SSF53597">
    <property type="entry name" value="Dihydrofolate reductase-like"/>
    <property type="match status" value="1"/>
</dbReference>
<sequence length="187" mass="21057">MLMMSVSLDGYIEGPNREIDWHVVDAELLRHFNREIRKLGALLSGRVTYELMAGYWPTADKDPESTPEVVEFAGIWRNMPKVVFSRTLERGEGHTTIVREVVPEEIRALKEQPGGDLGLGGADLAAAFMRHDLVDEFRVYVHPVILGRGKPLFPEADTLTRLRLIEARVFGTGVVQLRYERANAAES</sequence>
<dbReference type="InterPro" id="IPR002734">
    <property type="entry name" value="RibDG_C"/>
</dbReference>
<dbReference type="InterPro" id="IPR024072">
    <property type="entry name" value="DHFR-like_dom_sf"/>
</dbReference>
<dbReference type="EMBL" id="BMMM01000015">
    <property type="protein sequence ID" value="GGN82178.1"/>
    <property type="molecule type" value="Genomic_DNA"/>
</dbReference>
<dbReference type="InterPro" id="IPR050765">
    <property type="entry name" value="Riboflavin_Biosynth_HTPR"/>
</dbReference>
<evidence type="ECO:0000313" key="2">
    <source>
        <dbReference type="EMBL" id="GGN82178.1"/>
    </source>
</evidence>
<dbReference type="Gene3D" id="3.40.430.10">
    <property type="entry name" value="Dihydrofolate Reductase, subunit A"/>
    <property type="match status" value="1"/>
</dbReference>
<dbReference type="PANTHER" id="PTHR38011:SF11">
    <property type="entry name" value="2,5-DIAMINO-6-RIBOSYLAMINO-4(3H)-PYRIMIDINONE 5'-PHOSPHATE REDUCTASE"/>
    <property type="match status" value="1"/>
</dbReference>